<dbReference type="AlphaFoldDB" id="Q4RD81"/>
<name>Q4RD81_TETNG</name>
<dbReference type="PROSITE" id="PS50868">
    <property type="entry name" value="POST_SET"/>
    <property type="match status" value="1"/>
</dbReference>
<keyword evidence="3" id="KW-0808">Transferase</keyword>
<dbReference type="GO" id="GO:0042800">
    <property type="term" value="F:histone H3K4 methyltransferase activity"/>
    <property type="evidence" value="ECO:0007669"/>
    <property type="project" value="InterPro"/>
</dbReference>
<feature type="non-terminal residue" evidence="8">
    <location>
        <position position="28"/>
    </location>
</feature>
<dbReference type="KEGG" id="tng:GSTEN00037038G001"/>
<dbReference type="SMART" id="SM00508">
    <property type="entry name" value="PostSET"/>
    <property type="match status" value="1"/>
</dbReference>
<evidence type="ECO:0000256" key="2">
    <source>
        <dbReference type="ARBA" id="ARBA00022603"/>
    </source>
</evidence>
<evidence type="ECO:0000313" key="8">
    <source>
        <dbReference type="EMBL" id="CAG13651.1"/>
    </source>
</evidence>
<protein>
    <submittedName>
        <fullName evidence="8">(spotted green pufferfish) hypothetical protein</fullName>
    </submittedName>
</protein>
<dbReference type="PANTHER" id="PTHR45814">
    <property type="entry name" value="HISTONE-LYSINE N-METHYLTRANSFERASE SETD1"/>
    <property type="match status" value="1"/>
</dbReference>
<dbReference type="EMBL" id="CAAE01017167">
    <property type="protein sequence ID" value="CAG13651.1"/>
    <property type="molecule type" value="Genomic_DNA"/>
</dbReference>
<comment type="caution">
    <text evidence="8">The sequence shown here is derived from an EMBL/GenBank/DDBJ whole genome shotgun (WGS) entry which is preliminary data.</text>
</comment>
<proteinExistence type="predicted"/>
<evidence type="ECO:0000256" key="6">
    <source>
        <dbReference type="ARBA" id="ARBA00023242"/>
    </source>
</evidence>
<dbReference type="InterPro" id="IPR044570">
    <property type="entry name" value="Set1-like"/>
</dbReference>
<keyword evidence="4" id="KW-0949">S-adenosyl-L-methionine</keyword>
<feature type="non-terminal residue" evidence="8">
    <location>
        <position position="1"/>
    </location>
</feature>
<feature type="domain" description="Post-SET" evidence="7">
    <location>
        <begin position="12"/>
        <end position="28"/>
    </location>
</feature>
<sequence>ITYDYNFPCEDTKIPCLCGASGCRGFLN</sequence>
<evidence type="ECO:0000256" key="3">
    <source>
        <dbReference type="ARBA" id="ARBA00022679"/>
    </source>
</evidence>
<keyword evidence="6" id="KW-0539">Nucleus</keyword>
<dbReference type="GO" id="GO:0032259">
    <property type="term" value="P:methylation"/>
    <property type="evidence" value="ECO:0007669"/>
    <property type="project" value="UniProtKB-KW"/>
</dbReference>
<reference evidence="8" key="1">
    <citation type="journal article" date="2004" name="Nature">
        <title>Genome duplication in the teleost fish Tetraodon nigroviridis reveals the early vertebrate proto-karyotype.</title>
        <authorList>
            <person name="Jaillon O."/>
            <person name="Aury J.-M."/>
            <person name="Brunet F."/>
            <person name="Petit J.-L."/>
            <person name="Stange-Thomann N."/>
            <person name="Mauceli E."/>
            <person name="Bouneau L."/>
            <person name="Fischer C."/>
            <person name="Ozouf-Costaz C."/>
            <person name="Bernot A."/>
            <person name="Nicaud S."/>
            <person name="Jaffe D."/>
            <person name="Fisher S."/>
            <person name="Lutfalla G."/>
            <person name="Dossat C."/>
            <person name="Segurens B."/>
            <person name="Dasilva C."/>
            <person name="Salanoubat M."/>
            <person name="Levy M."/>
            <person name="Boudet N."/>
            <person name="Castellano S."/>
            <person name="Anthouard V."/>
            <person name="Jubin C."/>
            <person name="Castelli V."/>
            <person name="Katinka M."/>
            <person name="Vacherie B."/>
            <person name="Biemont C."/>
            <person name="Skalli Z."/>
            <person name="Cattolico L."/>
            <person name="Poulain J."/>
            <person name="De Berardinis V."/>
            <person name="Cruaud C."/>
            <person name="Duprat S."/>
            <person name="Brottier P."/>
            <person name="Coutanceau J.-P."/>
            <person name="Gouzy J."/>
            <person name="Parra G."/>
            <person name="Lardier G."/>
            <person name="Chapple C."/>
            <person name="McKernan K.J."/>
            <person name="McEwan P."/>
            <person name="Bosak S."/>
            <person name="Kellis M."/>
            <person name="Volff J.-N."/>
            <person name="Guigo R."/>
            <person name="Zody M.C."/>
            <person name="Mesirov J."/>
            <person name="Lindblad-Toh K."/>
            <person name="Birren B."/>
            <person name="Nusbaum C."/>
            <person name="Kahn D."/>
            <person name="Robinson-Rechavi M."/>
            <person name="Laudet V."/>
            <person name="Schachter V."/>
            <person name="Quetier F."/>
            <person name="Saurin W."/>
            <person name="Scarpelli C."/>
            <person name="Wincker P."/>
            <person name="Lander E.S."/>
            <person name="Weissenbach J."/>
            <person name="Roest Crollius H."/>
        </authorList>
    </citation>
    <scope>NUCLEOTIDE SEQUENCE [LARGE SCALE GENOMIC DNA]</scope>
</reference>
<keyword evidence="2" id="KW-0489">Methyltransferase</keyword>
<dbReference type="InterPro" id="IPR046341">
    <property type="entry name" value="SET_dom_sf"/>
</dbReference>
<dbReference type="Gene3D" id="2.170.270.10">
    <property type="entry name" value="SET domain"/>
    <property type="match status" value="1"/>
</dbReference>
<accession>Q4RD81</accession>
<organism evidence="8">
    <name type="scientific">Tetraodon nigroviridis</name>
    <name type="common">Spotted green pufferfish</name>
    <name type="synonym">Chelonodon nigroviridis</name>
    <dbReference type="NCBI Taxonomy" id="99883"/>
    <lineage>
        <taxon>Eukaryota</taxon>
        <taxon>Metazoa</taxon>
        <taxon>Chordata</taxon>
        <taxon>Craniata</taxon>
        <taxon>Vertebrata</taxon>
        <taxon>Euteleostomi</taxon>
        <taxon>Actinopterygii</taxon>
        <taxon>Neopterygii</taxon>
        <taxon>Teleostei</taxon>
        <taxon>Neoteleostei</taxon>
        <taxon>Acanthomorphata</taxon>
        <taxon>Eupercaria</taxon>
        <taxon>Tetraodontiformes</taxon>
        <taxon>Tetradontoidea</taxon>
        <taxon>Tetraodontidae</taxon>
        <taxon>Tetraodon</taxon>
    </lineage>
</organism>
<dbReference type="InterPro" id="IPR003616">
    <property type="entry name" value="Post-SET_dom"/>
</dbReference>
<keyword evidence="5" id="KW-0156">Chromatin regulator</keyword>
<comment type="subcellular location">
    <subcellularLocation>
        <location evidence="1">Nucleus</location>
    </subcellularLocation>
</comment>
<reference evidence="8" key="2">
    <citation type="submission" date="2004-02" db="EMBL/GenBank/DDBJ databases">
        <authorList>
            <consortium name="Genoscope"/>
            <consortium name="Whitehead Institute Centre for Genome Research"/>
        </authorList>
    </citation>
    <scope>NUCLEOTIDE SEQUENCE</scope>
</reference>
<gene>
    <name evidence="8" type="ORF">GSTENG00037038001</name>
</gene>
<evidence type="ECO:0000256" key="4">
    <source>
        <dbReference type="ARBA" id="ARBA00022691"/>
    </source>
</evidence>
<evidence type="ECO:0000256" key="5">
    <source>
        <dbReference type="ARBA" id="ARBA00022853"/>
    </source>
</evidence>
<evidence type="ECO:0000256" key="1">
    <source>
        <dbReference type="ARBA" id="ARBA00004123"/>
    </source>
</evidence>
<evidence type="ECO:0000259" key="7">
    <source>
        <dbReference type="PROSITE" id="PS50868"/>
    </source>
</evidence>
<dbReference type="SUPFAM" id="SSF82199">
    <property type="entry name" value="SET domain"/>
    <property type="match status" value="1"/>
</dbReference>
<dbReference type="GO" id="GO:0048188">
    <property type="term" value="C:Set1C/COMPASS complex"/>
    <property type="evidence" value="ECO:0007669"/>
    <property type="project" value="TreeGrafter"/>
</dbReference>
<dbReference type="PANTHER" id="PTHR45814:SF2">
    <property type="entry name" value="HISTONE-LYSINE N-METHYLTRANSFERASE SETD1"/>
    <property type="match status" value="1"/>
</dbReference>